<comment type="caution">
    <text evidence="3">The sequence shown here is derived from an EMBL/GenBank/DDBJ whole genome shotgun (WGS) entry which is preliminary data.</text>
</comment>
<accession>A0A8J3TVX4</accession>
<dbReference type="Proteomes" id="UP000650628">
    <property type="component" value="Unassembled WGS sequence"/>
</dbReference>
<reference evidence="3 4" key="1">
    <citation type="submission" date="2021-01" db="EMBL/GenBank/DDBJ databases">
        <title>Whole genome shotgun sequence of Planotetraspora mira NBRC 15435.</title>
        <authorList>
            <person name="Komaki H."/>
            <person name="Tamura T."/>
        </authorList>
    </citation>
    <scope>NUCLEOTIDE SEQUENCE [LARGE SCALE GENOMIC DNA]</scope>
    <source>
        <strain evidence="3 4">NBRC 15435</strain>
    </source>
</reference>
<protein>
    <recommendedName>
        <fullName evidence="2">Zinc finger CGNR domain-containing protein</fullName>
    </recommendedName>
</protein>
<dbReference type="PANTHER" id="PTHR35525">
    <property type="entry name" value="BLL6575 PROTEIN"/>
    <property type="match status" value="1"/>
</dbReference>
<dbReference type="Pfam" id="PF07336">
    <property type="entry name" value="ABATE"/>
    <property type="match status" value="1"/>
</dbReference>
<dbReference type="SUPFAM" id="SSF160904">
    <property type="entry name" value="Jann2411-like"/>
    <property type="match status" value="1"/>
</dbReference>
<keyword evidence="4" id="KW-1185">Reference proteome</keyword>
<dbReference type="InterPro" id="IPR023286">
    <property type="entry name" value="ABATE_dom_sf"/>
</dbReference>
<dbReference type="InterPro" id="IPR021005">
    <property type="entry name" value="Znf_CGNR"/>
</dbReference>
<gene>
    <name evidence="3" type="ORF">Pmi06nite_75600</name>
</gene>
<feature type="region of interest" description="Disordered" evidence="1">
    <location>
        <begin position="192"/>
        <end position="220"/>
    </location>
</feature>
<sequence>MSWLATERFGARTAPAGLALVQELVNTHAVERDGPDLLTDRTSAEDWLRGAADEWARSRGLDSPGLSLPQADLEALRELRTTVEKMLAVPPGERPVDMAGTQAGVEQRAQVSLVSDGEGRVGMVPFGTGSRWLESAVWSEILLAQQDGDWAHLKLCREPGCRSAFYDTSRNSSGVWHNVRTCGNMANLRASRIRKKTRTPADGGADHSPEPANPRDTPPN</sequence>
<dbReference type="EMBL" id="BOOO01000047">
    <property type="protein sequence ID" value="GII34118.1"/>
    <property type="molecule type" value="Genomic_DNA"/>
</dbReference>
<evidence type="ECO:0000313" key="3">
    <source>
        <dbReference type="EMBL" id="GII34118.1"/>
    </source>
</evidence>
<evidence type="ECO:0000256" key="1">
    <source>
        <dbReference type="SAM" id="MobiDB-lite"/>
    </source>
</evidence>
<dbReference type="InterPro" id="IPR010852">
    <property type="entry name" value="ABATE"/>
</dbReference>
<dbReference type="PANTHER" id="PTHR35525:SF3">
    <property type="entry name" value="BLL6575 PROTEIN"/>
    <property type="match status" value="1"/>
</dbReference>
<evidence type="ECO:0000259" key="2">
    <source>
        <dbReference type="Pfam" id="PF11706"/>
    </source>
</evidence>
<dbReference type="AlphaFoldDB" id="A0A8J3TVX4"/>
<name>A0A8J3TVX4_9ACTN</name>
<organism evidence="3 4">
    <name type="scientific">Planotetraspora mira</name>
    <dbReference type="NCBI Taxonomy" id="58121"/>
    <lineage>
        <taxon>Bacteria</taxon>
        <taxon>Bacillati</taxon>
        <taxon>Actinomycetota</taxon>
        <taxon>Actinomycetes</taxon>
        <taxon>Streptosporangiales</taxon>
        <taxon>Streptosporangiaceae</taxon>
        <taxon>Planotetraspora</taxon>
    </lineage>
</organism>
<dbReference type="Gene3D" id="1.10.3300.10">
    <property type="entry name" value="Jann2411-like domain"/>
    <property type="match status" value="1"/>
</dbReference>
<evidence type="ECO:0000313" key="4">
    <source>
        <dbReference type="Proteomes" id="UP000650628"/>
    </source>
</evidence>
<dbReference type="Pfam" id="PF11706">
    <property type="entry name" value="zf-CGNR"/>
    <property type="match status" value="1"/>
</dbReference>
<proteinExistence type="predicted"/>
<dbReference type="RefSeq" id="WP_203957936.1">
    <property type="nucleotide sequence ID" value="NZ_BOOO01000047.1"/>
</dbReference>
<feature type="domain" description="Zinc finger CGNR" evidence="2">
    <location>
        <begin position="153"/>
        <end position="195"/>
    </location>
</feature>